<name>A0ABW7GS20_9BURK</name>
<sequence length="146" mass="15602">MKIFRRMILGALLCVGLALGLCPLQAAAQTRALYHVGEGDEQAKRALLFINNHLQSDPAAEIALVAHADGVQFLLHKAGSETSADFAKAVSALLKTGRVKFMACGITLANRGIDAKNLFEGVAVVRSGVLTLADLQNSRQFAYIRP</sequence>
<evidence type="ECO:0000313" key="3">
    <source>
        <dbReference type="Proteomes" id="UP001606302"/>
    </source>
</evidence>
<organism evidence="2 3">
    <name type="scientific">Pelomonas lactea</name>
    <dbReference type="NCBI Taxonomy" id="3299030"/>
    <lineage>
        <taxon>Bacteria</taxon>
        <taxon>Pseudomonadati</taxon>
        <taxon>Pseudomonadota</taxon>
        <taxon>Betaproteobacteria</taxon>
        <taxon>Burkholderiales</taxon>
        <taxon>Sphaerotilaceae</taxon>
        <taxon>Roseateles</taxon>
    </lineage>
</organism>
<dbReference type="InterPro" id="IPR027396">
    <property type="entry name" value="DsrEFH-like"/>
</dbReference>
<keyword evidence="3" id="KW-1185">Reference proteome</keyword>
<dbReference type="Proteomes" id="UP001606302">
    <property type="component" value="Unassembled WGS sequence"/>
</dbReference>
<protein>
    <submittedName>
        <fullName evidence="2">DsrE family protein</fullName>
    </submittedName>
</protein>
<gene>
    <name evidence="2" type="ORF">ACG04Q_24620</name>
</gene>
<dbReference type="SUPFAM" id="SSF75169">
    <property type="entry name" value="DsrEFH-like"/>
    <property type="match status" value="1"/>
</dbReference>
<proteinExistence type="predicted"/>
<feature type="signal peptide" evidence="1">
    <location>
        <begin position="1"/>
        <end position="28"/>
    </location>
</feature>
<evidence type="ECO:0000256" key="1">
    <source>
        <dbReference type="SAM" id="SignalP"/>
    </source>
</evidence>
<comment type="caution">
    <text evidence="2">The sequence shown here is derived from an EMBL/GenBank/DDBJ whole genome shotgun (WGS) entry which is preliminary data.</text>
</comment>
<dbReference type="Gene3D" id="3.40.1260.10">
    <property type="entry name" value="DsrEFH-like"/>
    <property type="match status" value="1"/>
</dbReference>
<reference evidence="2 3" key="1">
    <citation type="submission" date="2024-08" db="EMBL/GenBank/DDBJ databases">
        <authorList>
            <person name="Lu H."/>
        </authorList>
    </citation>
    <scope>NUCLEOTIDE SEQUENCE [LARGE SCALE GENOMIC DNA]</scope>
    <source>
        <strain evidence="2 3">DXS20W</strain>
    </source>
</reference>
<evidence type="ECO:0000313" key="2">
    <source>
        <dbReference type="EMBL" id="MFG6464779.1"/>
    </source>
</evidence>
<dbReference type="PANTHER" id="PTHR37691:SF1">
    <property type="entry name" value="BLR3518 PROTEIN"/>
    <property type="match status" value="1"/>
</dbReference>
<accession>A0ABW7GS20</accession>
<dbReference type="EMBL" id="JBIGHX010000011">
    <property type="protein sequence ID" value="MFG6464779.1"/>
    <property type="molecule type" value="Genomic_DNA"/>
</dbReference>
<dbReference type="InterPro" id="IPR003787">
    <property type="entry name" value="Sulphur_relay_DsrE/F-like"/>
</dbReference>
<dbReference type="Pfam" id="PF02635">
    <property type="entry name" value="DsrE"/>
    <property type="match status" value="1"/>
</dbReference>
<dbReference type="PANTHER" id="PTHR37691">
    <property type="entry name" value="BLR3518 PROTEIN"/>
    <property type="match status" value="1"/>
</dbReference>
<keyword evidence="1" id="KW-0732">Signal</keyword>
<feature type="chain" id="PRO_5045734245" evidence="1">
    <location>
        <begin position="29"/>
        <end position="146"/>
    </location>
</feature>